<comment type="caution">
    <text evidence="1">The sequence shown here is derived from an EMBL/GenBank/DDBJ whole genome shotgun (WGS) entry which is preliminary data.</text>
</comment>
<sequence length="285" mass="31423">MTPTQGKAAHSSSMSRMAIAPTETTTLAEQMVLPSYYAFENSVVAVDQLNEALHASDVVVLQQLPKLLVRATPLRLSSAAICAEAASPFSALRARRSGGEETKTNAFESEQTALVLDLLHPRSRFRIESLLVPRDCQSQYRRTLLAQYRQILVQIGEAPVQAEWAPGSRITRTDFGFLLVVGSQMQARTEDSSTGKSNTDSGLAAAIFCNWAPSIRPLAVVKWLPPVPKEGLPRQPSRVKRRAKTHVWEFQISRTASPASRSADRRHTYCLEKLSVHVAPVVVHQ</sequence>
<dbReference type="Proteomes" id="UP001600888">
    <property type="component" value="Unassembled WGS sequence"/>
</dbReference>
<reference evidence="1 2" key="1">
    <citation type="submission" date="2024-03" db="EMBL/GenBank/DDBJ databases">
        <title>A high-quality draft genome sequence of Diaporthe vaccinii, a causative agent of upright dieback and viscid rot disease in cranberry plants.</title>
        <authorList>
            <person name="Sarrasin M."/>
            <person name="Lang B.F."/>
            <person name="Burger G."/>
        </authorList>
    </citation>
    <scope>NUCLEOTIDE SEQUENCE [LARGE SCALE GENOMIC DNA]</scope>
    <source>
        <strain evidence="1 2">IS7</strain>
    </source>
</reference>
<evidence type="ECO:0000313" key="2">
    <source>
        <dbReference type="Proteomes" id="UP001600888"/>
    </source>
</evidence>
<gene>
    <name evidence="1" type="ORF">FJTKL_15380</name>
</gene>
<protein>
    <submittedName>
        <fullName evidence="1">Uncharacterized protein</fullName>
    </submittedName>
</protein>
<name>A0ABR4E560_9PEZI</name>
<evidence type="ECO:0000313" key="1">
    <source>
        <dbReference type="EMBL" id="KAL2277547.1"/>
    </source>
</evidence>
<keyword evidence="2" id="KW-1185">Reference proteome</keyword>
<organism evidence="1 2">
    <name type="scientific">Diaporthe vaccinii</name>
    <dbReference type="NCBI Taxonomy" id="105482"/>
    <lineage>
        <taxon>Eukaryota</taxon>
        <taxon>Fungi</taxon>
        <taxon>Dikarya</taxon>
        <taxon>Ascomycota</taxon>
        <taxon>Pezizomycotina</taxon>
        <taxon>Sordariomycetes</taxon>
        <taxon>Sordariomycetidae</taxon>
        <taxon>Diaporthales</taxon>
        <taxon>Diaporthaceae</taxon>
        <taxon>Diaporthe</taxon>
        <taxon>Diaporthe eres species complex</taxon>
    </lineage>
</organism>
<accession>A0ABR4E560</accession>
<dbReference type="EMBL" id="JBAWTH010000098">
    <property type="protein sequence ID" value="KAL2277547.1"/>
    <property type="molecule type" value="Genomic_DNA"/>
</dbReference>
<proteinExistence type="predicted"/>